<feature type="domain" description="Rieske-like [2Fe-2S]" evidence="3">
    <location>
        <begin position="3"/>
        <end position="106"/>
    </location>
</feature>
<dbReference type="PROSITE" id="PS51300">
    <property type="entry name" value="NIRD"/>
    <property type="match status" value="1"/>
</dbReference>
<dbReference type="PANTHER" id="PTHR40562">
    <property type="match status" value="1"/>
</dbReference>
<dbReference type="SUPFAM" id="SSF50022">
    <property type="entry name" value="ISP domain"/>
    <property type="match status" value="1"/>
</dbReference>
<evidence type="ECO:0000259" key="3">
    <source>
        <dbReference type="Pfam" id="PF13806"/>
    </source>
</evidence>
<name>A0A0F9PJN2_9ZZZZ</name>
<dbReference type="EMBL" id="LAZR01006258">
    <property type="protein sequence ID" value="KKM93497.1"/>
    <property type="molecule type" value="Genomic_DNA"/>
</dbReference>
<dbReference type="InterPro" id="IPR036922">
    <property type="entry name" value="Rieske_2Fe-2S_sf"/>
</dbReference>
<dbReference type="PANTHER" id="PTHR40562:SF1">
    <property type="entry name" value="NITRITE REDUCTASE (NADH) SMALL SUBUNIT"/>
    <property type="match status" value="1"/>
</dbReference>
<sequence length="112" mass="12281">MSKWVDVCSVDDLQQNSGVCALVDAEQVAIFYMEDKSVYAINNYDPFGKVHVLSRGMIGDIKGEPMVSSPLYKQHFSLKTGICFEDESVNVASYGVRIAGDRVEVNLNGAAQ</sequence>
<organism evidence="4">
    <name type="scientific">marine sediment metagenome</name>
    <dbReference type="NCBI Taxonomy" id="412755"/>
    <lineage>
        <taxon>unclassified sequences</taxon>
        <taxon>metagenomes</taxon>
        <taxon>ecological metagenomes</taxon>
    </lineage>
</organism>
<comment type="caution">
    <text evidence="4">The sequence shown here is derived from an EMBL/GenBank/DDBJ whole genome shotgun (WGS) entry which is preliminary data.</text>
</comment>
<keyword evidence="2" id="KW-0534">Nitrate assimilation</keyword>
<dbReference type="NCBIfam" id="TIGR02378">
    <property type="entry name" value="nirD_assim_sml"/>
    <property type="match status" value="1"/>
</dbReference>
<dbReference type="GO" id="GO:0008942">
    <property type="term" value="F:nitrite reductase [NAD(P)H] activity"/>
    <property type="evidence" value="ECO:0007669"/>
    <property type="project" value="InterPro"/>
</dbReference>
<evidence type="ECO:0000313" key="4">
    <source>
        <dbReference type="EMBL" id="KKM93497.1"/>
    </source>
</evidence>
<dbReference type="GO" id="GO:0051537">
    <property type="term" value="F:2 iron, 2 sulfur cluster binding"/>
    <property type="evidence" value="ECO:0007669"/>
    <property type="project" value="InterPro"/>
</dbReference>
<dbReference type="CDD" id="cd03529">
    <property type="entry name" value="Rieske_NirD"/>
    <property type="match status" value="1"/>
</dbReference>
<evidence type="ECO:0000256" key="1">
    <source>
        <dbReference type="ARBA" id="ARBA00023002"/>
    </source>
</evidence>
<dbReference type="Pfam" id="PF13806">
    <property type="entry name" value="Rieske_2"/>
    <property type="match status" value="1"/>
</dbReference>
<dbReference type="InterPro" id="IPR012748">
    <property type="entry name" value="Rieske-like_NirD"/>
</dbReference>
<accession>A0A0F9PJN2</accession>
<protein>
    <recommendedName>
        <fullName evidence="3">Rieske-like [2Fe-2S] domain-containing protein</fullName>
    </recommendedName>
</protein>
<dbReference type="GO" id="GO:0042128">
    <property type="term" value="P:nitrate assimilation"/>
    <property type="evidence" value="ECO:0007669"/>
    <property type="project" value="UniProtKB-KW"/>
</dbReference>
<dbReference type="AlphaFoldDB" id="A0A0F9PJN2"/>
<gene>
    <name evidence="4" type="ORF">LCGC14_1207770</name>
</gene>
<reference evidence="4" key="1">
    <citation type="journal article" date="2015" name="Nature">
        <title>Complex archaea that bridge the gap between prokaryotes and eukaryotes.</title>
        <authorList>
            <person name="Spang A."/>
            <person name="Saw J.H."/>
            <person name="Jorgensen S.L."/>
            <person name="Zaremba-Niedzwiedzka K."/>
            <person name="Martijn J."/>
            <person name="Lind A.E."/>
            <person name="van Eijk R."/>
            <person name="Schleper C."/>
            <person name="Guy L."/>
            <person name="Ettema T.J."/>
        </authorList>
    </citation>
    <scope>NUCLEOTIDE SEQUENCE</scope>
</reference>
<dbReference type="InterPro" id="IPR017881">
    <property type="entry name" value="NirD"/>
</dbReference>
<dbReference type="Gene3D" id="2.102.10.10">
    <property type="entry name" value="Rieske [2Fe-2S] iron-sulphur domain"/>
    <property type="match status" value="1"/>
</dbReference>
<evidence type="ECO:0000256" key="2">
    <source>
        <dbReference type="ARBA" id="ARBA00023063"/>
    </source>
</evidence>
<proteinExistence type="predicted"/>
<keyword evidence="1" id="KW-0560">Oxidoreductase</keyword>